<keyword evidence="1" id="KW-0472">Membrane</keyword>
<gene>
    <name evidence="2" type="ORF">GCM10023210_30550</name>
</gene>
<evidence type="ECO:0000313" key="3">
    <source>
        <dbReference type="Proteomes" id="UP001500353"/>
    </source>
</evidence>
<dbReference type="Proteomes" id="UP001500353">
    <property type="component" value="Unassembled WGS sequence"/>
</dbReference>
<proteinExistence type="predicted"/>
<keyword evidence="1" id="KW-1133">Transmembrane helix</keyword>
<keyword evidence="3" id="KW-1185">Reference proteome</keyword>
<keyword evidence="1" id="KW-0812">Transmembrane</keyword>
<protein>
    <recommendedName>
        <fullName evidence="4">DUF4760 domain-containing protein</fullName>
    </recommendedName>
</protein>
<feature type="transmembrane region" description="Helical" evidence="1">
    <location>
        <begin position="12"/>
        <end position="30"/>
    </location>
</feature>
<accession>A0ABP9MHA5</accession>
<sequence>MSDNIEYFKASLPIAALVGVVVGAFLNSRLQRKDKIREHLFTYKIKSYMEIARIITETMSGMEKIRNSYYARRDGDNFFLIYDKLKDTISEQSLLISQNTKSDINELFISLQNVYDSEIWKKDYDIRILIYTSALSDCKKFLLKLQNDIGFVN</sequence>
<evidence type="ECO:0000256" key="1">
    <source>
        <dbReference type="SAM" id="Phobius"/>
    </source>
</evidence>
<dbReference type="EMBL" id="BAABHX010000005">
    <property type="protein sequence ID" value="GAA5096597.1"/>
    <property type="molecule type" value="Genomic_DNA"/>
</dbReference>
<name>A0ABP9MHA5_9FLAO</name>
<reference evidence="3" key="1">
    <citation type="journal article" date="2019" name="Int. J. Syst. Evol. Microbiol.">
        <title>The Global Catalogue of Microorganisms (GCM) 10K type strain sequencing project: providing services to taxonomists for standard genome sequencing and annotation.</title>
        <authorList>
            <consortium name="The Broad Institute Genomics Platform"/>
            <consortium name="The Broad Institute Genome Sequencing Center for Infectious Disease"/>
            <person name="Wu L."/>
            <person name="Ma J."/>
        </authorList>
    </citation>
    <scope>NUCLEOTIDE SEQUENCE [LARGE SCALE GENOMIC DNA]</scope>
    <source>
        <strain evidence="3">JCM 18019</strain>
    </source>
</reference>
<evidence type="ECO:0008006" key="4">
    <source>
        <dbReference type="Google" id="ProtNLM"/>
    </source>
</evidence>
<organism evidence="2 3">
    <name type="scientific">Chryseobacterium ginsengisoli</name>
    <dbReference type="NCBI Taxonomy" id="363853"/>
    <lineage>
        <taxon>Bacteria</taxon>
        <taxon>Pseudomonadati</taxon>
        <taxon>Bacteroidota</taxon>
        <taxon>Flavobacteriia</taxon>
        <taxon>Flavobacteriales</taxon>
        <taxon>Weeksellaceae</taxon>
        <taxon>Chryseobacterium group</taxon>
        <taxon>Chryseobacterium</taxon>
    </lineage>
</organism>
<evidence type="ECO:0000313" key="2">
    <source>
        <dbReference type="EMBL" id="GAA5096597.1"/>
    </source>
</evidence>
<comment type="caution">
    <text evidence="2">The sequence shown here is derived from an EMBL/GenBank/DDBJ whole genome shotgun (WGS) entry which is preliminary data.</text>
</comment>
<dbReference type="RefSeq" id="WP_345205879.1">
    <property type="nucleotide sequence ID" value="NZ_BAABHX010000005.1"/>
</dbReference>